<dbReference type="SUPFAM" id="SSF53955">
    <property type="entry name" value="Lysozyme-like"/>
    <property type="match status" value="1"/>
</dbReference>
<feature type="domain" description="Penicillin-binding protein transpeptidase" evidence="28">
    <location>
        <begin position="421"/>
        <end position="714"/>
    </location>
</feature>
<dbReference type="SUPFAM" id="SSF56601">
    <property type="entry name" value="beta-lactamase/transpeptidase-like"/>
    <property type="match status" value="1"/>
</dbReference>
<accession>A0A143DDP0</accession>
<name>A0A143DDP0_9PROT</name>
<comment type="catalytic activity">
    <reaction evidence="25">
        <text>[GlcNAc-(1-&gt;4)-Mur2Ac(oyl-L-Ala-gamma-D-Glu-L-Lys-D-Ala-D-Ala)](n)-di-trans,octa-cis-undecaprenyl diphosphate + beta-D-GlcNAc-(1-&gt;4)-Mur2Ac(oyl-L-Ala-gamma-D-Glu-L-Lys-D-Ala-D-Ala)-di-trans,octa-cis-undecaprenyl diphosphate = [GlcNAc-(1-&gt;4)-Mur2Ac(oyl-L-Ala-gamma-D-Glu-L-Lys-D-Ala-D-Ala)](n+1)-di-trans,octa-cis-undecaprenyl diphosphate + di-trans,octa-cis-undecaprenyl diphosphate + H(+)</text>
        <dbReference type="Rhea" id="RHEA:23708"/>
        <dbReference type="Rhea" id="RHEA-COMP:9602"/>
        <dbReference type="Rhea" id="RHEA-COMP:9603"/>
        <dbReference type="ChEBI" id="CHEBI:15378"/>
        <dbReference type="ChEBI" id="CHEBI:58405"/>
        <dbReference type="ChEBI" id="CHEBI:60033"/>
        <dbReference type="ChEBI" id="CHEBI:78435"/>
        <dbReference type="EC" id="2.4.99.28"/>
    </reaction>
</comment>
<dbReference type="Pfam" id="PF00905">
    <property type="entry name" value="Transpeptidase"/>
    <property type="match status" value="1"/>
</dbReference>
<sequence length="825" mass="90507">MSRVLVVVFSLLLLSIIAGIAVVGSVMWHFGRDLPDYRQLADYQPPITTRLYAGDGRLITEYAVEKRVFVPVSAVPRRVIDAFLSAEDKNFYQHYGLDLTGLARAVIVNARNFGSDKRPVGASTITQQVAKNFLLTNEVSIERKIKEAILALRIEQAFSKDHILELYLNEIYLGYGSYGVAAAALNYFNKTLDQLTVAEAAYLAAVPKAPNNYHPVRKHAAALERRNWVIMRMLEDGNVSPEEATAALADPLETKDRDETEYVRGADFFAEEVRRQIVARYGENSLYKGGLAVRTTLDPIYQHLAEKALHNGLIAYDRRHGWRGVLAELADPGAWKQVLGTFRPPLGTPEHWGLAAVLKVERERVVVGFADGSTGTVSFQSMKWTRAQSPGAIVKVGDIILVGETNRAHEYSLEQIPKVEGALVAMDPHTGRVLAMVGGFSSERSEFNRATQALRQPGSALKPFIYLAALESGFSPSTLIMDAPFVYDQGPGLPLWKPKNYSGQYYGPTTLRVGLEKSRNLMTIRLAQATGMDKVARTAEVFGIDRKFPRNLASSLGAGETTVLRLTTAYAMLANGGKRITPTLIDRIQDRSGTTVYRHDTRPCPDCRDVFWTGQPMPEIPDYREQIADPRSVYQIVHILEGAVQYGTARRLAPLGVPMAGKTGTTNDSNDTWFIGFTPDLVVGAFVGFDEPKSLGQRETGASTALPIFHDFMKDALKGKPVRPFAVPRGIQLVRVDHRSGRLAMPGDSDVIQEAFKVGNSPGFTTGGVVDGSAAMAESVESQDDAVITDEDALLGPADVYREPADSAKRPPPRQDGQPRAGGLY</sequence>
<evidence type="ECO:0000256" key="3">
    <source>
        <dbReference type="ARBA" id="ARBA00007090"/>
    </source>
</evidence>
<dbReference type="RefSeq" id="WP_066134831.1">
    <property type="nucleotide sequence ID" value="NZ_CP014525.1"/>
</dbReference>
<evidence type="ECO:0000259" key="28">
    <source>
        <dbReference type="Pfam" id="PF00905"/>
    </source>
</evidence>
<evidence type="ECO:0000256" key="2">
    <source>
        <dbReference type="ARBA" id="ARBA00004752"/>
    </source>
</evidence>
<evidence type="ECO:0000256" key="18">
    <source>
        <dbReference type="ARBA" id="ARBA00022989"/>
    </source>
</evidence>
<evidence type="ECO:0000256" key="20">
    <source>
        <dbReference type="ARBA" id="ARBA00023251"/>
    </source>
</evidence>
<dbReference type="InterPro" id="IPR036950">
    <property type="entry name" value="PBP_transglycosylase"/>
</dbReference>
<evidence type="ECO:0000313" key="32">
    <source>
        <dbReference type="Proteomes" id="UP000076066"/>
    </source>
</evidence>
<dbReference type="InterPro" id="IPR001264">
    <property type="entry name" value="Glyco_trans_51"/>
</dbReference>
<evidence type="ECO:0000256" key="19">
    <source>
        <dbReference type="ARBA" id="ARBA00023136"/>
    </source>
</evidence>
<dbReference type="UniPathway" id="UPA00219"/>
<keyword evidence="12" id="KW-0808">Transferase</keyword>
<dbReference type="GO" id="GO:0030288">
    <property type="term" value="C:outer membrane-bounded periplasmic space"/>
    <property type="evidence" value="ECO:0007669"/>
    <property type="project" value="TreeGrafter"/>
</dbReference>
<feature type="domain" description="Glycosyl transferase family 51" evidence="29">
    <location>
        <begin position="56"/>
        <end position="233"/>
    </location>
</feature>
<evidence type="ECO:0000256" key="14">
    <source>
        <dbReference type="ARBA" id="ARBA00022801"/>
    </source>
</evidence>
<evidence type="ECO:0000256" key="17">
    <source>
        <dbReference type="ARBA" id="ARBA00022984"/>
    </source>
</evidence>
<comment type="catalytic activity">
    <reaction evidence="23">
        <text>Preferential cleavage: (Ac)2-L-Lys-D-Ala-|-D-Ala. Also transpeptidation of peptidyl-alanyl moieties that are N-acyl substituents of D-alanine.</text>
        <dbReference type="EC" id="3.4.16.4"/>
    </reaction>
</comment>
<dbReference type="GO" id="GO:0009002">
    <property type="term" value="F:serine-type D-Ala-D-Ala carboxypeptidase activity"/>
    <property type="evidence" value="ECO:0007669"/>
    <property type="project" value="UniProtKB-EC"/>
</dbReference>
<dbReference type="Pfam" id="PF00912">
    <property type="entry name" value="Transgly"/>
    <property type="match status" value="1"/>
</dbReference>
<dbReference type="GO" id="GO:0046677">
    <property type="term" value="P:response to antibiotic"/>
    <property type="evidence" value="ECO:0007669"/>
    <property type="project" value="UniProtKB-KW"/>
</dbReference>
<keyword evidence="19" id="KW-0472">Membrane</keyword>
<evidence type="ECO:0000256" key="8">
    <source>
        <dbReference type="ARBA" id="ARBA00022519"/>
    </source>
</evidence>
<dbReference type="GO" id="GO:0009252">
    <property type="term" value="P:peptidoglycan biosynthetic process"/>
    <property type="evidence" value="ECO:0007669"/>
    <property type="project" value="UniProtKB-UniPathway"/>
</dbReference>
<evidence type="ECO:0000256" key="11">
    <source>
        <dbReference type="ARBA" id="ARBA00022676"/>
    </source>
</evidence>
<keyword evidence="18" id="KW-1133">Transmembrane helix</keyword>
<evidence type="ECO:0000259" key="30">
    <source>
        <dbReference type="Pfam" id="PF17092"/>
    </source>
</evidence>
<dbReference type="CDD" id="cd00164">
    <property type="entry name" value="S1_like"/>
    <property type="match status" value="1"/>
</dbReference>
<dbReference type="FunFam" id="1.10.3810.10:FF:000003">
    <property type="entry name" value="Penicillin-binding protein 1a"/>
    <property type="match status" value="1"/>
</dbReference>
<dbReference type="GO" id="GO:0006508">
    <property type="term" value="P:proteolysis"/>
    <property type="evidence" value="ECO:0007669"/>
    <property type="project" value="UniProtKB-KW"/>
</dbReference>
<feature type="domain" description="Penicillin-binding protein OB-like" evidence="30">
    <location>
        <begin position="322"/>
        <end position="419"/>
    </location>
</feature>
<comment type="similarity">
    <text evidence="3">In the C-terminal section; belongs to the transpeptidase family.</text>
</comment>
<keyword evidence="11" id="KW-0328">Glycosyltransferase</keyword>
<keyword evidence="9" id="KW-0121">Carboxypeptidase</keyword>
<dbReference type="Gene3D" id="1.10.3810.10">
    <property type="entry name" value="Biosynthetic peptidoglycan transglycosylase-like"/>
    <property type="match status" value="1"/>
</dbReference>
<keyword evidence="20" id="KW-0046">Antibiotic resistance</keyword>
<dbReference type="Gene3D" id="3.40.710.10">
    <property type="entry name" value="DD-peptidase/beta-lactamase superfamily"/>
    <property type="match status" value="2"/>
</dbReference>
<reference evidence="31 32" key="1">
    <citation type="submission" date="2016-02" db="EMBL/GenBank/DDBJ databases">
        <title>Complete Genome of H5569, the type strain of the newly described species Haematospirillium jordaniae.</title>
        <authorList>
            <person name="Nicholson A.C."/>
            <person name="Humrighouse B.W."/>
            <person name="Loparov V."/>
            <person name="McQuiston J.R."/>
        </authorList>
    </citation>
    <scope>NUCLEOTIDE SEQUENCE [LARGE SCALE GENOMIC DNA]</scope>
    <source>
        <strain evidence="31 32">H5569</strain>
    </source>
</reference>
<dbReference type="InterPro" id="IPR023346">
    <property type="entry name" value="Lysozyme-like_dom_sf"/>
</dbReference>
<evidence type="ECO:0000256" key="4">
    <source>
        <dbReference type="ARBA" id="ARBA00007739"/>
    </source>
</evidence>
<keyword evidence="22" id="KW-0961">Cell wall biogenesis/degradation</keyword>
<dbReference type="InterPro" id="IPR031376">
    <property type="entry name" value="PCB_OB"/>
</dbReference>
<dbReference type="InterPro" id="IPR050396">
    <property type="entry name" value="Glycosyltr_51/Transpeptidase"/>
</dbReference>
<evidence type="ECO:0000256" key="15">
    <source>
        <dbReference type="ARBA" id="ARBA00022960"/>
    </source>
</evidence>
<keyword evidence="10" id="KW-0645">Protease</keyword>
<evidence type="ECO:0000256" key="7">
    <source>
        <dbReference type="ARBA" id="ARBA00022475"/>
    </source>
</evidence>
<dbReference type="GO" id="GO:0005886">
    <property type="term" value="C:plasma membrane"/>
    <property type="evidence" value="ECO:0007669"/>
    <property type="project" value="UniProtKB-SubCell"/>
</dbReference>
<keyword evidence="13" id="KW-0812">Transmembrane</keyword>
<keyword evidence="32" id="KW-1185">Reference proteome</keyword>
<evidence type="ECO:0000256" key="10">
    <source>
        <dbReference type="ARBA" id="ARBA00022670"/>
    </source>
</evidence>
<comment type="pathway">
    <text evidence="2">Cell wall biogenesis; peptidoglycan biosynthesis.</text>
</comment>
<keyword evidence="8" id="KW-0997">Cell inner membrane</keyword>
<comment type="similarity">
    <text evidence="4">In the N-terminal section; belongs to the glycosyltransferase 51 family.</text>
</comment>
<dbReference type="AlphaFoldDB" id="A0A143DDP0"/>
<dbReference type="InterPro" id="IPR012338">
    <property type="entry name" value="Beta-lactam/transpept-like"/>
</dbReference>
<evidence type="ECO:0000256" key="25">
    <source>
        <dbReference type="ARBA" id="ARBA00049902"/>
    </source>
</evidence>
<evidence type="ECO:0000313" key="31">
    <source>
        <dbReference type="EMBL" id="AMW34842.1"/>
    </source>
</evidence>
<dbReference type="EMBL" id="CP014525">
    <property type="protein sequence ID" value="AMW34842.1"/>
    <property type="molecule type" value="Genomic_DNA"/>
</dbReference>
<evidence type="ECO:0000259" key="29">
    <source>
        <dbReference type="Pfam" id="PF00912"/>
    </source>
</evidence>
<feature type="compositionally biased region" description="Basic and acidic residues" evidence="27">
    <location>
        <begin position="800"/>
        <end position="809"/>
    </location>
</feature>
<dbReference type="EC" id="3.4.16.4" evidence="5"/>
<evidence type="ECO:0000256" key="26">
    <source>
        <dbReference type="ARBA" id="ARBA00060592"/>
    </source>
</evidence>
<keyword evidence="7" id="KW-1003">Cell membrane</keyword>
<organism evidence="31 32">
    <name type="scientific">Haematospirillum jordaniae</name>
    <dbReference type="NCBI Taxonomy" id="1549855"/>
    <lineage>
        <taxon>Bacteria</taxon>
        <taxon>Pseudomonadati</taxon>
        <taxon>Pseudomonadota</taxon>
        <taxon>Alphaproteobacteria</taxon>
        <taxon>Rhodospirillales</taxon>
        <taxon>Novispirillaceae</taxon>
        <taxon>Haematospirillum</taxon>
    </lineage>
</organism>
<evidence type="ECO:0000256" key="16">
    <source>
        <dbReference type="ARBA" id="ARBA00022968"/>
    </source>
</evidence>
<evidence type="ECO:0000256" key="24">
    <source>
        <dbReference type="ARBA" id="ARBA00044770"/>
    </source>
</evidence>
<dbReference type="NCBIfam" id="TIGR02074">
    <property type="entry name" value="PBP_1a_fam"/>
    <property type="match status" value="1"/>
</dbReference>
<evidence type="ECO:0000256" key="1">
    <source>
        <dbReference type="ARBA" id="ARBA00004249"/>
    </source>
</evidence>
<evidence type="ECO:0000256" key="21">
    <source>
        <dbReference type="ARBA" id="ARBA00023268"/>
    </source>
</evidence>
<keyword evidence="15" id="KW-0133">Cell shape</keyword>
<keyword evidence="14" id="KW-0378">Hydrolase</keyword>
<evidence type="ECO:0000256" key="23">
    <source>
        <dbReference type="ARBA" id="ARBA00034000"/>
    </source>
</evidence>
<dbReference type="Proteomes" id="UP000076066">
    <property type="component" value="Chromosome"/>
</dbReference>
<dbReference type="STRING" id="1549855.AY555_06220"/>
<evidence type="ECO:0000256" key="12">
    <source>
        <dbReference type="ARBA" id="ARBA00022679"/>
    </source>
</evidence>
<dbReference type="GO" id="GO:0071555">
    <property type="term" value="P:cell wall organization"/>
    <property type="evidence" value="ECO:0007669"/>
    <property type="project" value="UniProtKB-KW"/>
</dbReference>
<dbReference type="GO" id="GO:0008658">
    <property type="term" value="F:penicillin binding"/>
    <property type="evidence" value="ECO:0007669"/>
    <property type="project" value="InterPro"/>
</dbReference>
<dbReference type="GO" id="GO:0008955">
    <property type="term" value="F:peptidoglycan glycosyltransferase activity"/>
    <property type="evidence" value="ECO:0007669"/>
    <property type="project" value="UniProtKB-EC"/>
</dbReference>
<dbReference type="GO" id="GO:0008360">
    <property type="term" value="P:regulation of cell shape"/>
    <property type="evidence" value="ECO:0007669"/>
    <property type="project" value="UniProtKB-KW"/>
</dbReference>
<protein>
    <recommendedName>
        <fullName evidence="6">Penicillin-binding protein 1A</fullName>
        <ecNumber evidence="24">2.4.99.28</ecNumber>
        <ecNumber evidence="5">3.4.16.4</ecNumber>
    </recommendedName>
</protein>
<feature type="region of interest" description="Disordered" evidence="27">
    <location>
        <begin position="791"/>
        <end position="825"/>
    </location>
</feature>
<evidence type="ECO:0000256" key="13">
    <source>
        <dbReference type="ARBA" id="ARBA00022692"/>
    </source>
</evidence>
<dbReference type="Pfam" id="PF17092">
    <property type="entry name" value="PCB_OB"/>
    <property type="match status" value="1"/>
</dbReference>
<evidence type="ECO:0000256" key="5">
    <source>
        <dbReference type="ARBA" id="ARBA00012448"/>
    </source>
</evidence>
<dbReference type="EC" id="2.4.99.28" evidence="24"/>
<comment type="subcellular location">
    <subcellularLocation>
        <location evidence="1">Cell inner membrane</location>
        <topology evidence="1">Single-pass type II membrane protein</topology>
    </subcellularLocation>
</comment>
<evidence type="ECO:0000256" key="27">
    <source>
        <dbReference type="SAM" id="MobiDB-lite"/>
    </source>
</evidence>
<evidence type="ECO:0000256" key="9">
    <source>
        <dbReference type="ARBA" id="ARBA00022645"/>
    </source>
</evidence>
<dbReference type="OrthoDB" id="9766909at2"/>
<comment type="pathway">
    <text evidence="26">Glycan biosynthesis.</text>
</comment>
<keyword evidence="16" id="KW-0735">Signal-anchor</keyword>
<proteinExistence type="inferred from homology"/>
<dbReference type="InterPro" id="IPR001460">
    <property type="entry name" value="PCN-bd_Tpept"/>
</dbReference>
<keyword evidence="21" id="KW-0511">Multifunctional enzyme</keyword>
<dbReference type="GeneID" id="53316750"/>
<dbReference type="PANTHER" id="PTHR32282">
    <property type="entry name" value="BINDING PROTEIN TRANSPEPTIDASE, PUTATIVE-RELATED"/>
    <property type="match status" value="1"/>
</dbReference>
<dbReference type="KEGG" id="hjo:AY555_06220"/>
<keyword evidence="17" id="KW-0573">Peptidoglycan synthesis</keyword>
<evidence type="ECO:0000256" key="22">
    <source>
        <dbReference type="ARBA" id="ARBA00023316"/>
    </source>
</evidence>
<dbReference type="PANTHER" id="PTHR32282:SF27">
    <property type="entry name" value="PENICILLIN-BINDING PROTEIN 1A"/>
    <property type="match status" value="1"/>
</dbReference>
<gene>
    <name evidence="31" type="ORF">AY555_06220</name>
</gene>
<evidence type="ECO:0000256" key="6">
    <source>
        <dbReference type="ARBA" id="ARBA00018638"/>
    </source>
</evidence>